<dbReference type="Proteomes" id="UP000006691">
    <property type="component" value="Chromosome"/>
</dbReference>
<dbReference type="KEGG" id="siv:SSIL_0163"/>
<dbReference type="PATRIC" id="fig|1002809.3.peg.165"/>
<dbReference type="HOGENOM" id="CLU_154378_1_0_9"/>
<keyword evidence="1" id="KW-1133">Transmembrane helix</keyword>
<protein>
    <submittedName>
        <fullName evidence="2">Uncharacterized protein</fullName>
    </submittedName>
</protein>
<name>F2F383_SOLSS</name>
<proteinExistence type="predicted"/>
<evidence type="ECO:0000256" key="1">
    <source>
        <dbReference type="SAM" id="Phobius"/>
    </source>
</evidence>
<organism evidence="2 3">
    <name type="scientific">Solibacillus silvestris (strain StLB046)</name>
    <name type="common">Bacillus silvestris</name>
    <dbReference type="NCBI Taxonomy" id="1002809"/>
    <lineage>
        <taxon>Bacteria</taxon>
        <taxon>Bacillati</taxon>
        <taxon>Bacillota</taxon>
        <taxon>Bacilli</taxon>
        <taxon>Bacillales</taxon>
        <taxon>Caryophanaceae</taxon>
        <taxon>Solibacillus</taxon>
    </lineage>
</organism>
<dbReference type="RefSeq" id="WP_014822384.1">
    <property type="nucleotide sequence ID" value="NC_018065.1"/>
</dbReference>
<sequence length="81" mass="8893">MHPKEAYDLCCKYQGKRVRITDNQGNLHVGRITQVDNRQVWIMPDRNGYGIGFWGFGGAGFGYGIALGAITGIALAGLFFI</sequence>
<keyword evidence="1" id="KW-0812">Transmembrane</keyword>
<dbReference type="EMBL" id="AP012157">
    <property type="protein sequence ID" value="BAK14586.1"/>
    <property type="molecule type" value="Genomic_DNA"/>
</dbReference>
<gene>
    <name evidence="2" type="ordered locus">SSIL_0163</name>
</gene>
<evidence type="ECO:0000313" key="3">
    <source>
        <dbReference type="Proteomes" id="UP000006691"/>
    </source>
</evidence>
<reference evidence="3" key="1">
    <citation type="submission" date="2011-04" db="EMBL/GenBank/DDBJ databases">
        <title>Genome sequence of Solibacillus silvestris StLB046.</title>
        <authorList>
            <person name="Morohoshi T."/>
            <person name="Someya N."/>
            <person name="Ikeda T."/>
        </authorList>
    </citation>
    <scope>NUCLEOTIDE SEQUENCE [LARGE SCALE GENOMIC DNA]</scope>
    <source>
        <strain evidence="3">StLB046</strain>
    </source>
</reference>
<accession>F2F383</accession>
<evidence type="ECO:0000313" key="2">
    <source>
        <dbReference type="EMBL" id="BAK14586.1"/>
    </source>
</evidence>
<reference evidence="2 3" key="2">
    <citation type="journal article" date="2012" name="J. Biosci. Bioeng.">
        <title>Complete genome sequence and characterization of the N-acylhomoserine lactone-degrading gene of the potato leaf-associated Solibacillus silvestris.</title>
        <authorList>
            <person name="Morohoshi T."/>
            <person name="Tominaga Y."/>
            <person name="Someya N."/>
            <person name="Ikeda T."/>
        </authorList>
    </citation>
    <scope>NUCLEOTIDE SEQUENCE [LARGE SCALE GENOMIC DNA]</scope>
    <source>
        <strain evidence="2 3">StLB046</strain>
    </source>
</reference>
<keyword evidence="3" id="KW-1185">Reference proteome</keyword>
<feature type="transmembrane region" description="Helical" evidence="1">
    <location>
        <begin position="51"/>
        <end position="80"/>
    </location>
</feature>
<keyword evidence="1" id="KW-0472">Membrane</keyword>
<dbReference type="STRING" id="1002809.SSIL_0163"/>
<dbReference type="AlphaFoldDB" id="F2F383"/>
<dbReference type="eggNOG" id="ENOG50331PB">
    <property type="taxonomic scope" value="Bacteria"/>
</dbReference>